<dbReference type="PANTHER" id="PTHR31302">
    <property type="entry name" value="TRANSMEMBRANE PROTEIN WITH METALLOPHOSPHOESTERASE DOMAIN-RELATED"/>
    <property type="match status" value="1"/>
</dbReference>
<dbReference type="InterPro" id="IPR051158">
    <property type="entry name" value="Metallophosphoesterase_sf"/>
</dbReference>
<dbReference type="eggNOG" id="COG1409">
    <property type="taxonomic scope" value="Bacteria"/>
</dbReference>
<dbReference type="InterPro" id="IPR004843">
    <property type="entry name" value="Calcineurin-like_PHP"/>
</dbReference>
<proteinExistence type="predicted"/>
<dbReference type="GO" id="GO:0016787">
    <property type="term" value="F:hydrolase activity"/>
    <property type="evidence" value="ECO:0007669"/>
    <property type="project" value="InterPro"/>
</dbReference>
<dbReference type="PANTHER" id="PTHR31302:SF0">
    <property type="entry name" value="TRANSMEMBRANE PROTEIN WITH METALLOPHOSPHOESTERASE DOMAIN"/>
    <property type="match status" value="1"/>
</dbReference>
<dbReference type="InterPro" id="IPR025197">
    <property type="entry name" value="DUF4116"/>
</dbReference>
<evidence type="ECO:0008006" key="5">
    <source>
        <dbReference type="Google" id="ProtNLM"/>
    </source>
</evidence>
<evidence type="ECO:0000313" key="4">
    <source>
        <dbReference type="Proteomes" id="UP000002312"/>
    </source>
</evidence>
<dbReference type="HOGENOM" id="CLU_015040_0_0_11"/>
<dbReference type="OrthoDB" id="3197449at2"/>
<sequence>MEDGLAVRSSGLIERLERKSEVISFSEMRGKDNPFYWYLHLKELGKRAQTKEMVDEAVNGFSVNNPAYTILRVIAKKYLTREVCEIAVSKNGRNLEYVPERYRDADMCLAAVQSDGSALREVPEQYRDTAMCLTAVQSNGYALAYVPKQILLGDKGYEICFTAVCNGGQALSFVPKCYLHGKEGKALCEAAVKANGYALEYVPKRLITKELAKVAIEAPFPVRELLWPDGSRSTRSAYRSDCPVLSFVPKKCMSEELVALSARLYPESLQYAPAEFVSRDLCFEMVERDPMNLQYVPQLDKELVDYALKSNPRAILAIPASALTTELCRDALQMDPSIPIERFPEDIRKKLEREFRSDTFIKYEPIALETPVSTDKGTQIVSGAEEAHAYDLSVADGSVDVIYYITDIHLEHQLVKRPFDILKLSLPEIQRRINEKIAELLASVPSTHGILLIGGDVADSVELEALFYKQLGSFDGWQGKIISVLGNHELWDGDPIGLKPARPIDEIVANYRQAMPQTTLLENELLIVYKGLRNEILDEETILNASVEELAEACANSTFIVLGGIGFSGLNPVFNAEMGLYRAAVSTEEDIARSKRFRAVYEKVLASAENLRVIVLTHTQMADWSDAQYNPKWIYVSGHTHQNRFLLQRDGTAVFSDNQVGYRPKPWRLNSFTIDVHKYDPFKVFPDGIHLITREQYVEFNRCQGIMMQSMKYPGALYALKHGGVYMFVLESASGLCLLEGGRRHKLDYDIDYYFDNLPEYVRKVRCAFAPYWKALSMISDEVSAIGGTGTVHGCIVDIDWFNHVYLNPFDGKVTPYFAMDMTGKLVFNNMESLLETSPFPPQLTSGVSMLTRYSSLAKEERLPILSRNVNKKWDLAMVPQVVLDRSMYEPSRVMRSIQYIFDQNVLRVWNDAVLSIEDKDEFGALTGTNRLIGPQ</sequence>
<accession>A0A0H3EAT7</accession>
<organism evidence="3 4">
    <name type="scientific">Bifidobacterium bifidum (strain PRL2010)</name>
    <dbReference type="NCBI Taxonomy" id="702459"/>
    <lineage>
        <taxon>Bacteria</taxon>
        <taxon>Bacillati</taxon>
        <taxon>Actinomycetota</taxon>
        <taxon>Actinomycetes</taxon>
        <taxon>Bifidobacteriales</taxon>
        <taxon>Bifidobacteriaceae</taxon>
        <taxon>Bifidobacterium</taxon>
    </lineage>
</organism>
<dbReference type="Pfam" id="PF00149">
    <property type="entry name" value="Metallophos"/>
    <property type="match status" value="1"/>
</dbReference>
<feature type="domain" description="DUF4116" evidence="2">
    <location>
        <begin position="81"/>
        <end position="127"/>
    </location>
</feature>
<feature type="domain" description="Calcineurin-like phosphoesterase" evidence="1">
    <location>
        <begin position="402"/>
        <end position="642"/>
    </location>
</feature>
<dbReference type="AlphaFoldDB" id="A0A0H3EAT7"/>
<evidence type="ECO:0000259" key="2">
    <source>
        <dbReference type="Pfam" id="PF13475"/>
    </source>
</evidence>
<protein>
    <recommendedName>
        <fullName evidence="5">Calcineurin-like phosphoesterase domain-containing protein</fullName>
    </recommendedName>
</protein>
<dbReference type="SUPFAM" id="SSF56300">
    <property type="entry name" value="Metallo-dependent phosphatases"/>
    <property type="match status" value="1"/>
</dbReference>
<name>A0A0H3EAT7_BIFBP</name>
<feature type="domain" description="DUF4116" evidence="2">
    <location>
        <begin position="279"/>
        <end position="316"/>
    </location>
</feature>
<dbReference type="Proteomes" id="UP000002312">
    <property type="component" value="Chromosome"/>
</dbReference>
<dbReference type="InterPro" id="IPR029052">
    <property type="entry name" value="Metallo-depent_PP-like"/>
</dbReference>
<reference evidence="3 4" key="1">
    <citation type="journal article" date="2010" name="Proc. Natl. Acad. Sci. U.S.A.">
        <title>Genome analysis of Bifidobacterium bifidum PRL2010 reveals metabolic pathways for host-derived glycan foraging.</title>
        <authorList>
            <person name="Turroni F."/>
            <person name="Bottacini F."/>
            <person name="Foroni E."/>
            <person name="Mulder I."/>
            <person name="Kim J.H."/>
            <person name="Zomer A."/>
            <person name="Sanchez B."/>
            <person name="Bidossi A."/>
            <person name="Ferrarini A."/>
            <person name="Giubellini V."/>
            <person name="Delledonne M."/>
            <person name="Henrissat B."/>
            <person name="Coutinho P."/>
            <person name="Oggioni M."/>
            <person name="Fitzgerald G.F."/>
            <person name="Mills D."/>
            <person name="Margolles A."/>
            <person name="Kelly D."/>
            <person name="van Sinderen D."/>
            <person name="Ventura M."/>
        </authorList>
    </citation>
    <scope>NUCLEOTIDE SEQUENCE [LARGE SCALE GENOMIC DNA]</scope>
    <source>
        <strain evidence="3 4">PRL2010</strain>
    </source>
</reference>
<dbReference type="EMBL" id="CP001840">
    <property type="protein sequence ID" value="ADP35429.1"/>
    <property type="molecule type" value="Genomic_DNA"/>
</dbReference>
<dbReference type="PATRIC" id="fig|702459.3.peg.321"/>
<gene>
    <name evidence="3" type="ordered locus">BBPR_0308</name>
</gene>
<dbReference type="Gene3D" id="3.60.21.10">
    <property type="match status" value="1"/>
</dbReference>
<dbReference type="RefSeq" id="WP_013389523.1">
    <property type="nucleotide sequence ID" value="NC_014638.1"/>
</dbReference>
<evidence type="ECO:0000259" key="1">
    <source>
        <dbReference type="Pfam" id="PF00149"/>
    </source>
</evidence>
<dbReference type="KEGG" id="bbp:BBPR_0308"/>
<dbReference type="Pfam" id="PF13475">
    <property type="entry name" value="DUF4116"/>
    <property type="match status" value="2"/>
</dbReference>
<evidence type="ECO:0000313" key="3">
    <source>
        <dbReference type="EMBL" id="ADP35429.1"/>
    </source>
</evidence>